<dbReference type="Proteomes" id="UP000812440">
    <property type="component" value="Chromosome 2"/>
</dbReference>
<accession>A0A8T2K304</accession>
<organism evidence="2 3">
    <name type="scientific">Hymenochirus boettgeri</name>
    <name type="common">Congo dwarf clawed frog</name>
    <dbReference type="NCBI Taxonomy" id="247094"/>
    <lineage>
        <taxon>Eukaryota</taxon>
        <taxon>Metazoa</taxon>
        <taxon>Chordata</taxon>
        <taxon>Craniata</taxon>
        <taxon>Vertebrata</taxon>
        <taxon>Euteleostomi</taxon>
        <taxon>Amphibia</taxon>
        <taxon>Batrachia</taxon>
        <taxon>Anura</taxon>
        <taxon>Pipoidea</taxon>
        <taxon>Pipidae</taxon>
        <taxon>Pipinae</taxon>
        <taxon>Hymenochirus</taxon>
    </lineage>
</organism>
<gene>
    <name evidence="2" type="ORF">GDO86_002926</name>
</gene>
<keyword evidence="1" id="KW-1133">Transmembrane helix</keyword>
<dbReference type="AlphaFoldDB" id="A0A8T2K304"/>
<name>A0A8T2K304_9PIPI</name>
<reference evidence="2" key="1">
    <citation type="thesis" date="2020" institute="ProQuest LLC" country="789 East Eisenhower Parkway, Ann Arbor, MI, USA">
        <title>Comparative Genomics and Chromosome Evolution.</title>
        <authorList>
            <person name="Mudd A.B."/>
        </authorList>
    </citation>
    <scope>NUCLEOTIDE SEQUENCE</scope>
    <source>
        <strain evidence="2">Female2</strain>
        <tissue evidence="2">Blood</tissue>
    </source>
</reference>
<keyword evidence="1" id="KW-0812">Transmembrane</keyword>
<dbReference type="EMBL" id="JAACNH010000002">
    <property type="protein sequence ID" value="KAG8450453.1"/>
    <property type="molecule type" value="Genomic_DNA"/>
</dbReference>
<keyword evidence="3" id="KW-1185">Reference proteome</keyword>
<protein>
    <submittedName>
        <fullName evidence="2">Uncharacterized protein</fullName>
    </submittedName>
</protein>
<evidence type="ECO:0000313" key="2">
    <source>
        <dbReference type="EMBL" id="KAG8450453.1"/>
    </source>
</evidence>
<feature type="transmembrane region" description="Helical" evidence="1">
    <location>
        <begin position="21"/>
        <end position="46"/>
    </location>
</feature>
<evidence type="ECO:0000256" key="1">
    <source>
        <dbReference type="SAM" id="Phobius"/>
    </source>
</evidence>
<comment type="caution">
    <text evidence="2">The sequence shown here is derived from an EMBL/GenBank/DDBJ whole genome shotgun (WGS) entry which is preliminary data.</text>
</comment>
<evidence type="ECO:0000313" key="3">
    <source>
        <dbReference type="Proteomes" id="UP000812440"/>
    </source>
</evidence>
<proteinExistence type="predicted"/>
<keyword evidence="1" id="KW-0472">Membrane</keyword>
<sequence length="96" mass="11390">MFVKYKKKLNKQVWQKVLADQSFMYVHIYFAFLAVTAVILLVFILLQHCNNSIFFIWPLEVFLIFGCKRTLAATTNKENNMLRACVLHAQNYLHYI</sequence>